<dbReference type="AlphaFoldDB" id="A0A1U1HYQ4"/>
<dbReference type="EC" id="1.2.98.1" evidence="5"/>
<dbReference type="GO" id="GO:0047895">
    <property type="term" value="F:formaldehyde dismutase activity"/>
    <property type="evidence" value="ECO:0007669"/>
    <property type="project" value="UniProtKB-EC"/>
</dbReference>
<dbReference type="InterPro" id="IPR036291">
    <property type="entry name" value="NAD(P)-bd_dom_sf"/>
</dbReference>
<name>A0A1U1HYQ4_9MYCO</name>
<comment type="similarity">
    <text evidence="2">Belongs to the zinc-containing alcohol dehydrogenase family.</text>
</comment>
<evidence type="ECO:0000313" key="5">
    <source>
        <dbReference type="EMBL" id="SKM35606.1"/>
    </source>
</evidence>
<accession>A0A1U1HYQ4</accession>
<comment type="cofactor">
    <cofactor evidence="1">
        <name>Zn(2+)</name>
        <dbReference type="ChEBI" id="CHEBI:29105"/>
    </cofactor>
</comment>
<keyword evidence="5" id="KW-0560">Oxidoreductase</keyword>
<protein>
    <submittedName>
        <fullName evidence="5">Alcohol dehydrogenase</fullName>
        <ecNumber evidence="5">1.2.98.1</ecNumber>
    </submittedName>
</protein>
<keyword evidence="3" id="KW-0479">Metal-binding</keyword>
<evidence type="ECO:0000256" key="3">
    <source>
        <dbReference type="ARBA" id="ARBA00022723"/>
    </source>
</evidence>
<dbReference type="GO" id="GO:0046872">
    <property type="term" value="F:metal ion binding"/>
    <property type="evidence" value="ECO:0007669"/>
    <property type="project" value="UniProtKB-KW"/>
</dbReference>
<dbReference type="Proteomes" id="UP000190074">
    <property type="component" value="Unassembled WGS sequence"/>
</dbReference>
<evidence type="ECO:0000256" key="4">
    <source>
        <dbReference type="ARBA" id="ARBA00022833"/>
    </source>
</evidence>
<evidence type="ECO:0000256" key="1">
    <source>
        <dbReference type="ARBA" id="ARBA00001947"/>
    </source>
</evidence>
<gene>
    <name evidence="5" type="primary">fdm</name>
    <name evidence="5" type="ORF">SAMEA2259716_03692</name>
</gene>
<dbReference type="PANTHER" id="PTHR42813:SF4">
    <property type="entry name" value="NADP-DEPENDENT ISOPROPANOL DEHYDROGENASE"/>
    <property type="match status" value="1"/>
</dbReference>
<dbReference type="PANTHER" id="PTHR42813">
    <property type="entry name" value="ZINC-TYPE ALCOHOL DEHYDROGENASE-LIKE"/>
    <property type="match status" value="1"/>
</dbReference>
<sequence>MSPMSSWGNGQCIGGGGWILGHRVDGTQAQYVRVPYADNSTYPVPFGVKDDRMILLADIMPTAYEVGVVNGCVRLGDVIAIVGTGPVGLAAVQISKLMTPRHIVVIDTAERRLRVARNLRALSR</sequence>
<dbReference type="InterPro" id="IPR011032">
    <property type="entry name" value="GroES-like_sf"/>
</dbReference>
<dbReference type="EMBL" id="FVGW01000007">
    <property type="protein sequence ID" value="SKM35606.1"/>
    <property type="molecule type" value="Genomic_DNA"/>
</dbReference>
<dbReference type="SUPFAM" id="SSF51735">
    <property type="entry name" value="NAD(P)-binding Rossmann-fold domains"/>
    <property type="match status" value="1"/>
</dbReference>
<organism evidence="5 6">
    <name type="scientific">Mycobacteroides abscessus subsp. massiliense</name>
    <dbReference type="NCBI Taxonomy" id="1962118"/>
    <lineage>
        <taxon>Bacteria</taxon>
        <taxon>Bacillati</taxon>
        <taxon>Actinomycetota</taxon>
        <taxon>Actinomycetes</taxon>
        <taxon>Mycobacteriales</taxon>
        <taxon>Mycobacteriaceae</taxon>
        <taxon>Mycobacteroides</taxon>
        <taxon>Mycobacteroides abscessus</taxon>
    </lineage>
</organism>
<dbReference type="Gene3D" id="3.90.180.10">
    <property type="entry name" value="Medium-chain alcohol dehydrogenases, catalytic domain"/>
    <property type="match status" value="1"/>
</dbReference>
<proteinExistence type="inferred from homology"/>
<dbReference type="SUPFAM" id="SSF50129">
    <property type="entry name" value="GroES-like"/>
    <property type="match status" value="1"/>
</dbReference>
<keyword evidence="4" id="KW-0862">Zinc</keyword>
<evidence type="ECO:0000256" key="2">
    <source>
        <dbReference type="ARBA" id="ARBA00008072"/>
    </source>
</evidence>
<evidence type="ECO:0000313" key="6">
    <source>
        <dbReference type="Proteomes" id="UP000190074"/>
    </source>
</evidence>
<dbReference type="Gene3D" id="3.40.50.720">
    <property type="entry name" value="NAD(P)-binding Rossmann-like Domain"/>
    <property type="match status" value="1"/>
</dbReference>
<reference evidence="5 6" key="1">
    <citation type="submission" date="2016-11" db="EMBL/GenBank/DDBJ databases">
        <authorList>
            <consortium name="Pathogen Informatics"/>
        </authorList>
    </citation>
    <scope>NUCLEOTIDE SEQUENCE [LARGE SCALE GENOMIC DNA]</scope>
    <source>
        <strain evidence="5 6">911</strain>
    </source>
</reference>